<dbReference type="InParanoid" id="W0RHE5"/>
<dbReference type="AlphaFoldDB" id="W0RHE5"/>
<accession>W0RHE5</accession>
<dbReference type="eggNOG" id="ENOG5033AGK">
    <property type="taxonomic scope" value="Bacteria"/>
</dbReference>
<dbReference type="Pfam" id="PF22503">
    <property type="entry name" value="DUF6992"/>
    <property type="match status" value="1"/>
</dbReference>
<dbReference type="KEGG" id="gba:J421_1286"/>
<keyword evidence="1" id="KW-0472">Membrane</keyword>
<organism evidence="2 3">
    <name type="scientific">Gemmatirosa kalamazoonensis</name>
    <dbReference type="NCBI Taxonomy" id="861299"/>
    <lineage>
        <taxon>Bacteria</taxon>
        <taxon>Pseudomonadati</taxon>
        <taxon>Gemmatimonadota</taxon>
        <taxon>Gemmatimonadia</taxon>
        <taxon>Gemmatimonadales</taxon>
        <taxon>Gemmatimonadaceae</taxon>
        <taxon>Gemmatirosa</taxon>
    </lineage>
</organism>
<dbReference type="RefSeq" id="WP_025410349.1">
    <property type="nucleotide sequence ID" value="NZ_CP007128.1"/>
</dbReference>
<dbReference type="InterPro" id="IPR054261">
    <property type="entry name" value="DUF6992"/>
</dbReference>
<dbReference type="HOGENOM" id="CLU_1793709_0_0_0"/>
<keyword evidence="1" id="KW-0812">Transmembrane</keyword>
<sequence>MWSDTFLSLERAHFYRIVVWGAACVVVGTALLALAVARRQRVPLVRHFALQTAGWGAVDVALALLALRQLRLPDYAAATRFDRFVWWSLGIDLGGVAVGATLALAGWLLGRRLGAVGAGLGVAVQGLALAAIDLVVIGQIGASV</sequence>
<protein>
    <submittedName>
        <fullName evidence="2">Uncharacterized protein</fullName>
    </submittedName>
</protein>
<dbReference type="EMBL" id="CP007128">
    <property type="protein sequence ID" value="AHG88823.1"/>
    <property type="molecule type" value="Genomic_DNA"/>
</dbReference>
<keyword evidence="3" id="KW-1185">Reference proteome</keyword>
<reference evidence="2 3" key="1">
    <citation type="journal article" date="2014" name="Genome Announc.">
        <title>Genome Sequence and Methylome of Soil Bacterium Gemmatirosa kalamazoonensis KBS708T, a Member of the Rarely Cultivated Gemmatimonadetes Phylum.</title>
        <authorList>
            <person name="Debruyn J.M."/>
            <person name="Radosevich M."/>
            <person name="Wommack K.E."/>
            <person name="Polson S.W."/>
            <person name="Hauser L.J."/>
            <person name="Fawaz M.N."/>
            <person name="Korlach J."/>
            <person name="Tsai Y.C."/>
        </authorList>
    </citation>
    <scope>NUCLEOTIDE SEQUENCE [LARGE SCALE GENOMIC DNA]</scope>
    <source>
        <strain evidence="2 3">KBS708</strain>
    </source>
</reference>
<gene>
    <name evidence="2" type="ORF">J421_1286</name>
</gene>
<name>W0RHE5_9BACT</name>
<feature type="transmembrane region" description="Helical" evidence="1">
    <location>
        <begin position="12"/>
        <end position="36"/>
    </location>
</feature>
<feature type="transmembrane region" description="Helical" evidence="1">
    <location>
        <begin position="116"/>
        <end position="142"/>
    </location>
</feature>
<proteinExistence type="predicted"/>
<evidence type="ECO:0000313" key="2">
    <source>
        <dbReference type="EMBL" id="AHG88823.1"/>
    </source>
</evidence>
<feature type="transmembrane region" description="Helical" evidence="1">
    <location>
        <begin position="87"/>
        <end position="109"/>
    </location>
</feature>
<dbReference type="Proteomes" id="UP000019151">
    <property type="component" value="Chromosome"/>
</dbReference>
<evidence type="ECO:0000256" key="1">
    <source>
        <dbReference type="SAM" id="Phobius"/>
    </source>
</evidence>
<keyword evidence="1" id="KW-1133">Transmembrane helix</keyword>
<evidence type="ECO:0000313" key="3">
    <source>
        <dbReference type="Proteomes" id="UP000019151"/>
    </source>
</evidence>
<feature type="transmembrane region" description="Helical" evidence="1">
    <location>
        <begin position="48"/>
        <end position="67"/>
    </location>
</feature>